<dbReference type="eggNOG" id="COG1732">
    <property type="taxonomic scope" value="Bacteria"/>
</dbReference>
<dbReference type="HOGENOM" id="CLU_038355_1_0_9"/>
<feature type="chain" id="PRO_5038695645" evidence="1">
    <location>
        <begin position="22"/>
        <end position="302"/>
    </location>
</feature>
<evidence type="ECO:0000256" key="1">
    <source>
        <dbReference type="SAM" id="SignalP"/>
    </source>
</evidence>
<dbReference type="CDD" id="cd13528">
    <property type="entry name" value="PBP2_osmoprotectants"/>
    <property type="match status" value="1"/>
</dbReference>
<accession>F6DUZ6</accession>
<reference evidence="3 4" key="2">
    <citation type="journal article" date="2012" name="Stand. Genomic Sci.">
        <title>Complete genome sequence of the sulfate-reducing firmicute Desulfotomaculum ruminis type strain (DL(T)).</title>
        <authorList>
            <person name="Spring S."/>
            <person name="Visser M."/>
            <person name="Lu M."/>
            <person name="Copeland A."/>
            <person name="Lapidus A."/>
            <person name="Lucas S."/>
            <person name="Cheng J.F."/>
            <person name="Han C."/>
            <person name="Tapia R."/>
            <person name="Goodwin L.A."/>
            <person name="Pitluck S."/>
            <person name="Ivanova N."/>
            <person name="Land M."/>
            <person name="Hauser L."/>
            <person name="Larimer F."/>
            <person name="Rohde M."/>
            <person name="Goker M."/>
            <person name="Detter J.C."/>
            <person name="Kyrpides N.C."/>
            <person name="Woyke T."/>
            <person name="Schaap P.J."/>
            <person name="Plugge C.M."/>
            <person name="Muyzer G."/>
            <person name="Kuever J."/>
            <person name="Pereira I.A."/>
            <person name="Parshina S.N."/>
            <person name="Bernier-Latmani R."/>
            <person name="Stams A.J."/>
            <person name="Klenk H.P."/>
        </authorList>
    </citation>
    <scope>NUCLEOTIDE SEQUENCE [LARGE SCALE GENOMIC DNA]</scope>
    <source>
        <strain evidence="4">ATCC 23193 / DSM 2154 / NCIB 8452 / DL</strain>
    </source>
</reference>
<keyword evidence="4" id="KW-1185">Reference proteome</keyword>
<dbReference type="Gene3D" id="3.40.190.120">
    <property type="entry name" value="Osmoprotection protein (prox), domain 2"/>
    <property type="match status" value="1"/>
</dbReference>
<dbReference type="GO" id="GO:0022857">
    <property type="term" value="F:transmembrane transporter activity"/>
    <property type="evidence" value="ECO:0007669"/>
    <property type="project" value="InterPro"/>
</dbReference>
<feature type="domain" description="ABC-type glycine betaine transport system substrate-binding" evidence="2">
    <location>
        <begin position="34"/>
        <end position="297"/>
    </location>
</feature>
<dbReference type="Gene3D" id="3.40.190.10">
    <property type="entry name" value="Periplasmic binding protein-like II"/>
    <property type="match status" value="1"/>
</dbReference>
<dbReference type="PROSITE" id="PS51257">
    <property type="entry name" value="PROKAR_LIPOPROTEIN"/>
    <property type="match status" value="1"/>
</dbReference>
<dbReference type="Pfam" id="PF04069">
    <property type="entry name" value="OpuAC"/>
    <property type="match status" value="1"/>
</dbReference>
<dbReference type="InterPro" id="IPR007210">
    <property type="entry name" value="ABC_Gly_betaine_transp_sub-bd"/>
</dbReference>
<evidence type="ECO:0000259" key="2">
    <source>
        <dbReference type="Pfam" id="PF04069"/>
    </source>
</evidence>
<protein>
    <submittedName>
        <fullName evidence="3">Substrate-binding region of ABC-type glycine betaine transport system</fullName>
    </submittedName>
</protein>
<dbReference type="SUPFAM" id="SSF53850">
    <property type="entry name" value="Periplasmic binding protein-like II"/>
    <property type="match status" value="1"/>
</dbReference>
<dbReference type="AlphaFoldDB" id="F6DUZ6"/>
<reference evidence="4" key="1">
    <citation type="submission" date="2011-05" db="EMBL/GenBank/DDBJ databases">
        <title>Complete sequence of Desulfotomaculum ruminis DSM 2154.</title>
        <authorList>
            <person name="Lucas S."/>
            <person name="Copeland A."/>
            <person name="Lapidus A."/>
            <person name="Cheng J.-F."/>
            <person name="Goodwin L."/>
            <person name="Pitluck S."/>
            <person name="Lu M."/>
            <person name="Detter J.C."/>
            <person name="Han C."/>
            <person name="Tapia R."/>
            <person name="Land M."/>
            <person name="Hauser L."/>
            <person name="Kyrpides N."/>
            <person name="Ivanova N."/>
            <person name="Mikhailova N."/>
            <person name="Pagani I."/>
            <person name="Stams A.J.M."/>
            <person name="Plugge C.M."/>
            <person name="Muyzer G."/>
            <person name="Kuever J."/>
            <person name="Parshina S.N."/>
            <person name="Ivanova A.E."/>
            <person name="Nazina T.N."/>
            <person name="Brambilla E."/>
            <person name="Spring S."/>
            <person name="Klenk H.-P."/>
            <person name="Woyke T."/>
        </authorList>
    </citation>
    <scope>NUCLEOTIDE SEQUENCE [LARGE SCALE GENOMIC DNA]</scope>
    <source>
        <strain evidence="4">ATCC 23193 / DSM 2154 / NCIB 8452 / DL</strain>
    </source>
</reference>
<name>F6DUZ6_DESRL</name>
<dbReference type="STRING" id="696281.Desru_3182"/>
<organism evidence="3 4">
    <name type="scientific">Desulforamulus ruminis (strain ATCC 23193 / DSM 2154 / NCIMB 8452 / DL)</name>
    <name type="common">Desulfotomaculum ruminis</name>
    <dbReference type="NCBI Taxonomy" id="696281"/>
    <lineage>
        <taxon>Bacteria</taxon>
        <taxon>Bacillati</taxon>
        <taxon>Bacillota</taxon>
        <taxon>Clostridia</taxon>
        <taxon>Eubacteriales</taxon>
        <taxon>Peptococcaceae</taxon>
        <taxon>Desulforamulus</taxon>
    </lineage>
</organism>
<evidence type="ECO:0000313" key="3">
    <source>
        <dbReference type="EMBL" id="AEG61393.1"/>
    </source>
</evidence>
<proteinExistence type="predicted"/>
<dbReference type="Proteomes" id="UP000009234">
    <property type="component" value="Chromosome"/>
</dbReference>
<gene>
    <name evidence="3" type="ordered locus">Desru_3182</name>
</gene>
<sequence>MRGKKFYILLASLLILTLAFTGCGNGSDTAGGKDKIVVGSKNFNENIVLGELMAQLIEAKTDLQVERKLNLGGTLVCFQALKKGDLDVYADYTGTGLMAVLNLPVETDPDKVYEIVQKEYNQQHHIKWLEPLGFNNTYAIAVRQETAKENNLKKVSDLALLSQPLIFGTDQEFINREDGLKGLKEAYNISFAKEQAMEIALRYQAIANKNISVTNAFATDGELIKYNLVLLEDDKNFFPPYYCAPTVNMNTLEKHPELEEVLNQLAGQISDEEMQQLNYQTAVEGRSEAEVAKEFLQSKGLI</sequence>
<dbReference type="RefSeq" id="WP_013843142.1">
    <property type="nucleotide sequence ID" value="NC_015589.1"/>
</dbReference>
<dbReference type="KEGG" id="dru:Desru_3182"/>
<dbReference type="GO" id="GO:0043190">
    <property type="term" value="C:ATP-binding cassette (ABC) transporter complex"/>
    <property type="evidence" value="ECO:0007669"/>
    <property type="project" value="InterPro"/>
</dbReference>
<feature type="signal peptide" evidence="1">
    <location>
        <begin position="1"/>
        <end position="21"/>
    </location>
</feature>
<evidence type="ECO:0000313" key="4">
    <source>
        <dbReference type="Proteomes" id="UP000009234"/>
    </source>
</evidence>
<keyword evidence="1" id="KW-0732">Signal</keyword>
<dbReference type="EMBL" id="CP002780">
    <property type="protein sequence ID" value="AEG61393.1"/>
    <property type="molecule type" value="Genomic_DNA"/>
</dbReference>